<reference evidence="8 9" key="1">
    <citation type="submission" date="2020-10" db="EMBL/GenBank/DDBJ databases">
        <title>Draft genome and description of Brachybacterium epidermidis sp nov.</title>
        <authorList>
            <person name="Boxberger M."/>
            <person name="La Scola B."/>
        </authorList>
    </citation>
    <scope>NUCLEOTIDE SEQUENCE [LARGE SCALE GENOMIC DNA]</scope>
    <source>
        <strain evidence="8 9">Marseille-Q2903</strain>
    </source>
</reference>
<dbReference type="PANTHER" id="PTHR33508">
    <property type="entry name" value="UPF0056 MEMBRANE PROTEIN YHCE"/>
    <property type="match status" value="1"/>
</dbReference>
<evidence type="ECO:0000256" key="5">
    <source>
        <dbReference type="ARBA" id="ARBA00022989"/>
    </source>
</evidence>
<evidence type="ECO:0000256" key="4">
    <source>
        <dbReference type="ARBA" id="ARBA00022692"/>
    </source>
</evidence>
<dbReference type="RefSeq" id="WP_193866881.1">
    <property type="nucleotide sequence ID" value="NZ_JADEYR010000022.1"/>
</dbReference>
<keyword evidence="3" id="KW-1003">Cell membrane</keyword>
<feature type="transmembrane region" description="Helical" evidence="7">
    <location>
        <begin position="141"/>
        <end position="161"/>
    </location>
</feature>
<sequence>MNMVDLSFLTGVFVTLFVIIDPPGIVPIFLSLTSTMTAKQRSRAAMVAVGVAVLIIGVFALFGRFILDYMHISLPALQFSGGLLLLIVALQLLAGMEGEMASSDGVNVALVPLGTPLLGGPGAIVAMMLFVEEASGEGPKIIALVIAMILMTAAMYLTMRFSDLVARVLGQGGVTLVTRISGVLLAAISTQMIFDAVRSFLVDWGLVAG</sequence>
<evidence type="ECO:0000256" key="1">
    <source>
        <dbReference type="ARBA" id="ARBA00004651"/>
    </source>
</evidence>
<gene>
    <name evidence="8" type="ORF">IOE58_13510</name>
</gene>
<feature type="transmembrane region" description="Helical" evidence="7">
    <location>
        <begin position="72"/>
        <end position="94"/>
    </location>
</feature>
<evidence type="ECO:0000256" key="6">
    <source>
        <dbReference type="ARBA" id="ARBA00023136"/>
    </source>
</evidence>
<keyword evidence="5 7" id="KW-1133">Transmembrane helix</keyword>
<organism evidence="8 9">
    <name type="scientific">Brachybacterium epidermidis</name>
    <dbReference type="NCBI Taxonomy" id="2781983"/>
    <lineage>
        <taxon>Bacteria</taxon>
        <taxon>Bacillati</taxon>
        <taxon>Actinomycetota</taxon>
        <taxon>Actinomycetes</taxon>
        <taxon>Micrococcales</taxon>
        <taxon>Dermabacteraceae</taxon>
        <taxon>Brachybacterium</taxon>
    </lineage>
</organism>
<dbReference type="Proteomes" id="UP000644727">
    <property type="component" value="Unassembled WGS sequence"/>
</dbReference>
<feature type="transmembrane region" description="Helical" evidence="7">
    <location>
        <begin position="6"/>
        <end position="32"/>
    </location>
</feature>
<keyword evidence="4 7" id="KW-0812">Transmembrane</keyword>
<accession>A0ABR9W7E1</accession>
<evidence type="ECO:0000256" key="7">
    <source>
        <dbReference type="RuleBase" id="RU362048"/>
    </source>
</evidence>
<comment type="subcellular location">
    <subcellularLocation>
        <location evidence="1 7">Cell membrane</location>
        <topology evidence="1 7">Multi-pass membrane protein</topology>
    </subcellularLocation>
</comment>
<evidence type="ECO:0000313" key="9">
    <source>
        <dbReference type="Proteomes" id="UP000644727"/>
    </source>
</evidence>
<feature type="transmembrane region" description="Helical" evidence="7">
    <location>
        <begin position="173"/>
        <end position="194"/>
    </location>
</feature>
<keyword evidence="6 7" id="KW-0472">Membrane</keyword>
<dbReference type="Pfam" id="PF01914">
    <property type="entry name" value="MarC"/>
    <property type="match status" value="1"/>
</dbReference>
<dbReference type="NCBIfam" id="TIGR00427">
    <property type="entry name" value="NAAT family transporter"/>
    <property type="match status" value="1"/>
</dbReference>
<evidence type="ECO:0000256" key="3">
    <source>
        <dbReference type="ARBA" id="ARBA00022475"/>
    </source>
</evidence>
<feature type="transmembrane region" description="Helical" evidence="7">
    <location>
        <begin position="44"/>
        <end position="66"/>
    </location>
</feature>
<dbReference type="InterPro" id="IPR002771">
    <property type="entry name" value="Multi_antbiot-R_MarC"/>
</dbReference>
<evidence type="ECO:0000256" key="2">
    <source>
        <dbReference type="ARBA" id="ARBA00009784"/>
    </source>
</evidence>
<feature type="transmembrane region" description="Helical" evidence="7">
    <location>
        <begin position="106"/>
        <end position="129"/>
    </location>
</feature>
<comment type="similarity">
    <text evidence="2 7">Belongs to the UPF0056 (MarC) family.</text>
</comment>
<evidence type="ECO:0000313" key="8">
    <source>
        <dbReference type="EMBL" id="MBE9405148.1"/>
    </source>
</evidence>
<protein>
    <recommendedName>
        <fullName evidence="7">UPF0056 membrane protein</fullName>
    </recommendedName>
</protein>
<keyword evidence="9" id="KW-1185">Reference proteome</keyword>
<name>A0ABR9W7E1_9MICO</name>
<comment type="caution">
    <text evidence="8">The sequence shown here is derived from an EMBL/GenBank/DDBJ whole genome shotgun (WGS) entry which is preliminary data.</text>
</comment>
<dbReference type="EMBL" id="JADEYR010000022">
    <property type="protein sequence ID" value="MBE9405148.1"/>
    <property type="molecule type" value="Genomic_DNA"/>
</dbReference>
<dbReference type="PANTHER" id="PTHR33508:SF1">
    <property type="entry name" value="UPF0056 MEMBRANE PROTEIN YHCE"/>
    <property type="match status" value="1"/>
</dbReference>
<proteinExistence type="inferred from homology"/>